<feature type="transmembrane region" description="Helical" evidence="2">
    <location>
        <begin position="56"/>
        <end position="74"/>
    </location>
</feature>
<name>A0A919U2H4_9CELL</name>
<evidence type="ECO:0000313" key="3">
    <source>
        <dbReference type="EMBL" id="GIG21114.1"/>
    </source>
</evidence>
<evidence type="ECO:0000256" key="2">
    <source>
        <dbReference type="SAM" id="Phobius"/>
    </source>
</evidence>
<keyword evidence="2" id="KW-1133">Transmembrane helix</keyword>
<evidence type="ECO:0000256" key="1">
    <source>
        <dbReference type="SAM" id="MobiDB-lite"/>
    </source>
</evidence>
<evidence type="ECO:0000313" key="4">
    <source>
        <dbReference type="Proteomes" id="UP000632740"/>
    </source>
</evidence>
<sequence length="80" mass="8856">MHPATTATPERAAPARPDELPVRETTDRPEPDAVTNPEQDGDDGPPVTTRRRVVEAVLLCLAFVYVPLALWRIVEITTRP</sequence>
<proteinExistence type="predicted"/>
<feature type="compositionally biased region" description="Low complexity" evidence="1">
    <location>
        <begin position="1"/>
        <end position="15"/>
    </location>
</feature>
<keyword evidence="2" id="KW-0472">Membrane</keyword>
<dbReference type="RefSeq" id="WP_203751752.1">
    <property type="nucleotide sequence ID" value="NZ_BONK01000005.1"/>
</dbReference>
<organism evidence="3 4">
    <name type="scientific">Cellulomonas chitinilytica</name>
    <dbReference type="NCBI Taxonomy" id="398759"/>
    <lineage>
        <taxon>Bacteria</taxon>
        <taxon>Bacillati</taxon>
        <taxon>Actinomycetota</taxon>
        <taxon>Actinomycetes</taxon>
        <taxon>Micrococcales</taxon>
        <taxon>Cellulomonadaceae</taxon>
        <taxon>Cellulomonas</taxon>
    </lineage>
</organism>
<gene>
    <name evidence="3" type="ORF">Cch01nite_18380</name>
</gene>
<protein>
    <submittedName>
        <fullName evidence="3">Uncharacterized protein</fullName>
    </submittedName>
</protein>
<reference evidence="3" key="1">
    <citation type="submission" date="2021-01" db="EMBL/GenBank/DDBJ databases">
        <title>Whole genome shotgun sequence of Cellulomonas chitinilytica NBRC 110799.</title>
        <authorList>
            <person name="Komaki H."/>
            <person name="Tamura T."/>
        </authorList>
    </citation>
    <scope>NUCLEOTIDE SEQUENCE</scope>
    <source>
        <strain evidence="3">NBRC 110799</strain>
    </source>
</reference>
<keyword evidence="2" id="KW-0812">Transmembrane</keyword>
<accession>A0A919U2H4</accession>
<dbReference type="EMBL" id="BONK01000005">
    <property type="protein sequence ID" value="GIG21114.1"/>
    <property type="molecule type" value="Genomic_DNA"/>
</dbReference>
<dbReference type="AlphaFoldDB" id="A0A919U2H4"/>
<feature type="compositionally biased region" description="Basic and acidic residues" evidence="1">
    <location>
        <begin position="16"/>
        <end position="31"/>
    </location>
</feature>
<dbReference type="Proteomes" id="UP000632740">
    <property type="component" value="Unassembled WGS sequence"/>
</dbReference>
<comment type="caution">
    <text evidence="3">The sequence shown here is derived from an EMBL/GenBank/DDBJ whole genome shotgun (WGS) entry which is preliminary data.</text>
</comment>
<keyword evidence="4" id="KW-1185">Reference proteome</keyword>
<feature type="region of interest" description="Disordered" evidence="1">
    <location>
        <begin position="1"/>
        <end position="48"/>
    </location>
</feature>